<dbReference type="SUPFAM" id="SSF55811">
    <property type="entry name" value="Nudix"/>
    <property type="match status" value="1"/>
</dbReference>
<feature type="domain" description="Nudix hydrolase" evidence="3">
    <location>
        <begin position="29"/>
        <end position="160"/>
    </location>
</feature>
<dbReference type="PROSITE" id="PS00893">
    <property type="entry name" value="NUDIX_BOX"/>
    <property type="match status" value="1"/>
</dbReference>
<comment type="caution">
    <text evidence="4">The sequence shown here is derived from an EMBL/GenBank/DDBJ whole genome shotgun (WGS) entry which is preliminary data.</text>
</comment>
<dbReference type="Gene3D" id="3.90.79.10">
    <property type="entry name" value="Nucleoside Triphosphate Pyrophosphohydrolase"/>
    <property type="match status" value="1"/>
</dbReference>
<reference evidence="4 5" key="1">
    <citation type="submission" date="2015-12" db="EMBL/GenBank/DDBJ databases">
        <title>Streptococcus penaeicida sp. nov.</title>
        <authorList>
            <person name="Gomez-Gil B."/>
            <person name="Morales-Covarrubias M."/>
        </authorList>
    </citation>
    <scope>NUCLEOTIDE SEQUENCE [LARGE SCALE GENOMIC DNA]</scope>
    <source>
        <strain evidence="4 5">CAIM 1838</strain>
    </source>
</reference>
<dbReference type="PROSITE" id="PS51462">
    <property type="entry name" value="NUDIX"/>
    <property type="match status" value="1"/>
</dbReference>
<keyword evidence="2 4" id="KW-0378">Hydrolase</keyword>
<accession>A0A2N8LAW1</accession>
<evidence type="ECO:0000256" key="1">
    <source>
        <dbReference type="ARBA" id="ARBA00005582"/>
    </source>
</evidence>
<dbReference type="EMBL" id="LOCM01000029">
    <property type="protein sequence ID" value="PND47298.1"/>
    <property type="molecule type" value="Genomic_DNA"/>
</dbReference>
<dbReference type="PANTHER" id="PTHR43736:SF1">
    <property type="entry name" value="DIHYDRONEOPTERIN TRIPHOSPHATE DIPHOSPHATASE"/>
    <property type="match status" value="1"/>
</dbReference>
<proteinExistence type="inferred from homology"/>
<dbReference type="PANTHER" id="PTHR43736">
    <property type="entry name" value="ADP-RIBOSE PYROPHOSPHATASE"/>
    <property type="match status" value="1"/>
</dbReference>
<dbReference type="InterPro" id="IPR015797">
    <property type="entry name" value="NUDIX_hydrolase-like_dom_sf"/>
</dbReference>
<gene>
    <name evidence="4" type="ORF">AT575_07800</name>
</gene>
<dbReference type="GO" id="GO:0016787">
    <property type="term" value="F:hydrolase activity"/>
    <property type="evidence" value="ECO:0007669"/>
    <property type="project" value="UniProtKB-KW"/>
</dbReference>
<dbReference type="Proteomes" id="UP000235963">
    <property type="component" value="Unassembled WGS sequence"/>
</dbReference>
<dbReference type="InterPro" id="IPR020084">
    <property type="entry name" value="NUDIX_hydrolase_CS"/>
</dbReference>
<keyword evidence="5" id="KW-1185">Reference proteome</keyword>
<organism evidence="4 5">
    <name type="scientific">Streptococcus penaeicida</name>
    <dbReference type="NCBI Taxonomy" id="1765960"/>
    <lineage>
        <taxon>Bacteria</taxon>
        <taxon>Bacillati</taxon>
        <taxon>Bacillota</taxon>
        <taxon>Bacilli</taxon>
        <taxon>Lactobacillales</taxon>
        <taxon>Streptococcaceae</taxon>
        <taxon>Streptococcus</taxon>
    </lineage>
</organism>
<dbReference type="RefSeq" id="WP_102777883.1">
    <property type="nucleotide sequence ID" value="NZ_CBCSGP010000003.1"/>
</dbReference>
<dbReference type="InterPro" id="IPR000086">
    <property type="entry name" value="NUDIX_hydrolase_dom"/>
</dbReference>
<dbReference type="CDD" id="cd04693">
    <property type="entry name" value="NUDIX_Hydrolase"/>
    <property type="match status" value="1"/>
</dbReference>
<name>A0A2N8LAW1_9STRE</name>
<evidence type="ECO:0000313" key="5">
    <source>
        <dbReference type="Proteomes" id="UP000235963"/>
    </source>
</evidence>
<sequence>MKEVWDAYDKNFNKLNVELIRGDTLKEGYYHLVTEIIVKHIDGTYLLMQRDYNKNLGGKWELTAGGSALKGESPIECAKRELYEETGIKSHKLIEVKRIVHKKHQTLYVEYYCLTDCDKKDIVLQDGETIDYKWISENTLFSLDKEFLASDRALPILAELRRNQLR</sequence>
<dbReference type="Pfam" id="PF00293">
    <property type="entry name" value="NUDIX"/>
    <property type="match status" value="1"/>
</dbReference>
<protein>
    <submittedName>
        <fullName evidence="4">NUDIX hydrolase</fullName>
    </submittedName>
</protein>
<dbReference type="AlphaFoldDB" id="A0A2N8LAW1"/>
<comment type="similarity">
    <text evidence="1">Belongs to the Nudix hydrolase family.</text>
</comment>
<evidence type="ECO:0000313" key="4">
    <source>
        <dbReference type="EMBL" id="PND47298.1"/>
    </source>
</evidence>
<evidence type="ECO:0000259" key="3">
    <source>
        <dbReference type="PROSITE" id="PS51462"/>
    </source>
</evidence>
<dbReference type="OrthoDB" id="9786032at2"/>
<evidence type="ECO:0000256" key="2">
    <source>
        <dbReference type="ARBA" id="ARBA00022801"/>
    </source>
</evidence>